<dbReference type="InterPro" id="IPR025392">
    <property type="entry name" value="DUF4124"/>
</dbReference>
<evidence type="ECO:0000313" key="5">
    <source>
        <dbReference type="Proteomes" id="UP000183656"/>
    </source>
</evidence>
<dbReference type="Pfam" id="PF13511">
    <property type="entry name" value="DUF4124"/>
    <property type="match status" value="1"/>
</dbReference>
<keyword evidence="5" id="KW-1185">Reference proteome</keyword>
<sequence>MRLLLTACLAACALLASLGAPAQVLRCTDPRTGKVTYTDGECTSGSQALEVEPRKTPEALRAEREQAAEAIARKQQRQQAEAAERQREAALQRAARAADAAQPFDYSQSTACLQSRQEVDRALGRLSSGNEQEQLRLQALQRQMDFDCLGPERFAEIERTRALQPAAPMVVAPPYRPLPRPPHTQPPQPAPHITHCNVFRCYDDRGGTHPR</sequence>
<name>A0A1I7GWR2_9BURK</name>
<accession>A0A1I7GWR2</accession>
<protein>
    <recommendedName>
        <fullName evidence="3">DUF4124 domain-containing protein</fullName>
    </recommendedName>
</protein>
<evidence type="ECO:0000313" key="4">
    <source>
        <dbReference type="EMBL" id="SFU52845.1"/>
    </source>
</evidence>
<dbReference type="OrthoDB" id="8796902at2"/>
<proteinExistence type="predicted"/>
<feature type="chain" id="PRO_5010213436" description="DUF4124 domain-containing protein" evidence="2">
    <location>
        <begin position="23"/>
        <end position="211"/>
    </location>
</feature>
<feature type="coiled-coil region" evidence="1">
    <location>
        <begin position="73"/>
        <end position="100"/>
    </location>
</feature>
<organism evidence="4 5">
    <name type="scientific">Paenacidovorax caeni</name>
    <dbReference type="NCBI Taxonomy" id="343013"/>
    <lineage>
        <taxon>Bacteria</taxon>
        <taxon>Pseudomonadati</taxon>
        <taxon>Pseudomonadota</taxon>
        <taxon>Betaproteobacteria</taxon>
        <taxon>Burkholderiales</taxon>
        <taxon>Comamonadaceae</taxon>
        <taxon>Paenacidovorax</taxon>
    </lineage>
</organism>
<keyword evidence="1" id="KW-0175">Coiled coil</keyword>
<feature type="domain" description="DUF4124" evidence="3">
    <location>
        <begin position="12"/>
        <end position="67"/>
    </location>
</feature>
<evidence type="ECO:0000256" key="2">
    <source>
        <dbReference type="SAM" id="SignalP"/>
    </source>
</evidence>
<evidence type="ECO:0000259" key="3">
    <source>
        <dbReference type="Pfam" id="PF13511"/>
    </source>
</evidence>
<dbReference type="STRING" id="343013.SAMN04489707_100768"/>
<evidence type="ECO:0000256" key="1">
    <source>
        <dbReference type="SAM" id="Coils"/>
    </source>
</evidence>
<dbReference type="EMBL" id="FPBX01000007">
    <property type="protein sequence ID" value="SFU52845.1"/>
    <property type="molecule type" value="Genomic_DNA"/>
</dbReference>
<dbReference type="AlphaFoldDB" id="A0A1I7GWR2"/>
<keyword evidence="2" id="KW-0732">Signal</keyword>
<reference evidence="4 5" key="1">
    <citation type="submission" date="2016-10" db="EMBL/GenBank/DDBJ databases">
        <authorList>
            <person name="de Groot N.N."/>
        </authorList>
    </citation>
    <scope>NUCLEOTIDE SEQUENCE [LARGE SCALE GENOMIC DNA]</scope>
    <source>
        <strain evidence="4 5">R-24608</strain>
    </source>
</reference>
<gene>
    <name evidence="4" type="ORF">SAMN04489707_100768</name>
</gene>
<feature type="signal peptide" evidence="2">
    <location>
        <begin position="1"/>
        <end position="22"/>
    </location>
</feature>
<dbReference type="Proteomes" id="UP000183656">
    <property type="component" value="Unassembled WGS sequence"/>
</dbReference>
<dbReference type="RefSeq" id="WP_054254998.1">
    <property type="nucleotide sequence ID" value="NZ_CYIG01000003.1"/>
</dbReference>